<dbReference type="AlphaFoldDB" id="A0A914BYN0"/>
<keyword evidence="2" id="KW-1185">Reference proteome</keyword>
<protein>
    <submittedName>
        <fullName evidence="3">Uncharacterized protein</fullName>
    </submittedName>
</protein>
<evidence type="ECO:0000256" key="1">
    <source>
        <dbReference type="SAM" id="SignalP"/>
    </source>
</evidence>
<organism evidence="2 3">
    <name type="scientific">Acrobeloides nanus</name>
    <dbReference type="NCBI Taxonomy" id="290746"/>
    <lineage>
        <taxon>Eukaryota</taxon>
        <taxon>Metazoa</taxon>
        <taxon>Ecdysozoa</taxon>
        <taxon>Nematoda</taxon>
        <taxon>Chromadorea</taxon>
        <taxon>Rhabditida</taxon>
        <taxon>Tylenchina</taxon>
        <taxon>Cephalobomorpha</taxon>
        <taxon>Cephaloboidea</taxon>
        <taxon>Cephalobidae</taxon>
        <taxon>Acrobeloides</taxon>
    </lineage>
</organism>
<dbReference type="WBParaSite" id="ACRNAN_Path_1306.g5122.t1">
    <property type="protein sequence ID" value="ACRNAN_Path_1306.g5122.t1"/>
    <property type="gene ID" value="ACRNAN_Path_1306.g5122"/>
</dbReference>
<accession>A0A914BYN0</accession>
<evidence type="ECO:0000313" key="3">
    <source>
        <dbReference type="WBParaSite" id="ACRNAN_Path_1306.g5122.t1"/>
    </source>
</evidence>
<name>A0A914BYN0_9BILA</name>
<keyword evidence="1" id="KW-0732">Signal</keyword>
<reference evidence="3" key="1">
    <citation type="submission" date="2022-11" db="UniProtKB">
        <authorList>
            <consortium name="WormBaseParasite"/>
        </authorList>
    </citation>
    <scope>IDENTIFICATION</scope>
</reference>
<dbReference type="Proteomes" id="UP000887540">
    <property type="component" value="Unplaced"/>
</dbReference>
<proteinExistence type="predicted"/>
<evidence type="ECO:0000313" key="2">
    <source>
        <dbReference type="Proteomes" id="UP000887540"/>
    </source>
</evidence>
<dbReference type="PANTHER" id="PTHR36161">
    <property type="entry name" value="PROTEIN CBG06377-RELATED"/>
    <property type="match status" value="1"/>
</dbReference>
<sequence>MRFITFLVASFIIWPSVFSVTPKDVCLKKITKLLSTFLTSLQLGKALDGMFTDGYNGNADFEDVLANVQDTIYSGLTNTQLMTAMNIMGGLNNDLGSADASTALENLMSAIQTALFPNAQKIFVKIQSMKTAGKPKAKCLQKGYKMMNKIFTKGKVKKILQQVKDSVGTKSWNSVQTRMSGVLKFSQYTLT</sequence>
<feature type="signal peptide" evidence="1">
    <location>
        <begin position="1"/>
        <end position="19"/>
    </location>
</feature>
<feature type="chain" id="PRO_5038047594" evidence="1">
    <location>
        <begin position="20"/>
        <end position="191"/>
    </location>
</feature>